<keyword evidence="2 3" id="KW-0663">Pyridoxal phosphate</keyword>
<evidence type="ECO:0000256" key="4">
    <source>
        <dbReference type="SAM" id="MobiDB-lite"/>
    </source>
</evidence>
<comment type="cofactor">
    <cofactor evidence="1">
        <name>pyridoxal 5'-phosphate</name>
        <dbReference type="ChEBI" id="CHEBI:597326"/>
    </cofactor>
</comment>
<dbReference type="InterPro" id="IPR015424">
    <property type="entry name" value="PyrdxlP-dep_Trfase"/>
</dbReference>
<gene>
    <name evidence="5" type="ORF">E1292_17820</name>
</gene>
<evidence type="ECO:0000313" key="5">
    <source>
        <dbReference type="EMBL" id="TDD05113.1"/>
    </source>
</evidence>
<dbReference type="PANTHER" id="PTHR43713:SF3">
    <property type="entry name" value="GLUTAMATE-1-SEMIALDEHYDE 2,1-AMINOMUTASE 1, CHLOROPLASTIC-RELATED"/>
    <property type="match status" value="1"/>
</dbReference>
<dbReference type="AlphaFoldDB" id="A0A4R4VPS6"/>
<dbReference type="InterPro" id="IPR005814">
    <property type="entry name" value="Aminotrans_3"/>
</dbReference>
<proteinExistence type="inferred from homology"/>
<dbReference type="InterPro" id="IPR015421">
    <property type="entry name" value="PyrdxlP-dep_Trfase_major"/>
</dbReference>
<evidence type="ECO:0000313" key="6">
    <source>
        <dbReference type="Proteomes" id="UP000295258"/>
    </source>
</evidence>
<protein>
    <submittedName>
        <fullName evidence="5">Aminotransferase class III-fold pyridoxal phosphate-dependent enzyme</fullName>
    </submittedName>
</protein>
<dbReference type="PANTHER" id="PTHR43713">
    <property type="entry name" value="GLUTAMATE-1-SEMIALDEHYDE 2,1-AMINOMUTASE"/>
    <property type="match status" value="1"/>
</dbReference>
<dbReference type="Pfam" id="PF00202">
    <property type="entry name" value="Aminotran_3"/>
    <property type="match status" value="1"/>
</dbReference>
<dbReference type="EMBL" id="SMKO01000041">
    <property type="protein sequence ID" value="TDD05113.1"/>
    <property type="molecule type" value="Genomic_DNA"/>
</dbReference>
<organism evidence="5 6">
    <name type="scientific">Nonomuraea deserti</name>
    <dbReference type="NCBI Taxonomy" id="1848322"/>
    <lineage>
        <taxon>Bacteria</taxon>
        <taxon>Bacillati</taxon>
        <taxon>Actinomycetota</taxon>
        <taxon>Actinomycetes</taxon>
        <taxon>Streptosporangiales</taxon>
        <taxon>Streptosporangiaceae</taxon>
        <taxon>Nonomuraea</taxon>
    </lineage>
</organism>
<name>A0A4R4VPS6_9ACTN</name>
<dbReference type="GO" id="GO:0030170">
    <property type="term" value="F:pyridoxal phosphate binding"/>
    <property type="evidence" value="ECO:0007669"/>
    <property type="project" value="InterPro"/>
</dbReference>
<reference evidence="5 6" key="1">
    <citation type="submission" date="2019-03" db="EMBL/GenBank/DDBJ databases">
        <title>Draft genome sequences of novel Actinobacteria.</title>
        <authorList>
            <person name="Sahin N."/>
            <person name="Ay H."/>
            <person name="Saygin H."/>
        </authorList>
    </citation>
    <scope>NUCLEOTIDE SEQUENCE [LARGE SCALE GENOMIC DNA]</scope>
    <source>
        <strain evidence="5 6">KC310</strain>
    </source>
</reference>
<feature type="region of interest" description="Disordered" evidence="4">
    <location>
        <begin position="1"/>
        <end position="41"/>
    </location>
</feature>
<accession>A0A4R4VPS6</accession>
<dbReference type="Gene3D" id="3.40.640.10">
    <property type="entry name" value="Type I PLP-dependent aspartate aminotransferase-like (Major domain)"/>
    <property type="match status" value="1"/>
</dbReference>
<keyword evidence="5" id="KW-0032">Aminotransferase</keyword>
<sequence>MRARAAGRGQTALPGDQEKRLSTSQSLYERASRHVPGGVHSNTRFQAPHPVYFHRAEGAYLWDVEGDRYLDCTMGNASVMLGHACPDVDAAVADAVSRGLTTGVETEAAVTAVELLSGMIPDFGRVRFANTGTEALMHALRIARHHTGRERVAKAEGAYHGWFDPLWVSNWPAPDQVGPADRPAAPPSSAGLSRSAQGTVVLPFNDAAATERLLREHASDLAAVVVEPVLIDIGYIPATGEYLRLLRDLTAELGIVLIFDELLTGFRLAPGGARQVYGITPDLTTYGKAISNGYPLAAVEGRADLLAATDPSSGGPVGWVGTYNGHGSAVAAAAATLPLLADGSAQARLDRLGGLVRDGFAELSRAYGIPAVVAGAGGHFQPYFLSEPVTGYRTAMVSDAARYAILHRVAREHRILLPAKPLLHAALSTAHTEADVAVLLKAAEEAFAEMRRRTT</sequence>
<dbReference type="Gene3D" id="3.90.1150.10">
    <property type="entry name" value="Aspartate Aminotransferase, domain 1"/>
    <property type="match status" value="1"/>
</dbReference>
<keyword evidence="6" id="KW-1185">Reference proteome</keyword>
<dbReference type="InterPro" id="IPR015422">
    <property type="entry name" value="PyrdxlP-dep_Trfase_small"/>
</dbReference>
<comment type="similarity">
    <text evidence="3">Belongs to the class-III pyridoxal-phosphate-dependent aminotransferase family.</text>
</comment>
<dbReference type="SUPFAM" id="SSF53383">
    <property type="entry name" value="PLP-dependent transferases"/>
    <property type="match status" value="1"/>
</dbReference>
<keyword evidence="5" id="KW-0808">Transferase</keyword>
<comment type="caution">
    <text evidence="5">The sequence shown here is derived from an EMBL/GenBank/DDBJ whole genome shotgun (WGS) entry which is preliminary data.</text>
</comment>
<evidence type="ECO:0000256" key="1">
    <source>
        <dbReference type="ARBA" id="ARBA00001933"/>
    </source>
</evidence>
<dbReference type="GO" id="GO:0008483">
    <property type="term" value="F:transaminase activity"/>
    <property type="evidence" value="ECO:0007669"/>
    <property type="project" value="UniProtKB-KW"/>
</dbReference>
<evidence type="ECO:0000256" key="2">
    <source>
        <dbReference type="ARBA" id="ARBA00022898"/>
    </source>
</evidence>
<dbReference type="Proteomes" id="UP000295258">
    <property type="component" value="Unassembled WGS sequence"/>
</dbReference>
<evidence type="ECO:0000256" key="3">
    <source>
        <dbReference type="RuleBase" id="RU003560"/>
    </source>
</evidence>